<evidence type="ECO:0000313" key="2">
    <source>
        <dbReference type="EMBL" id="CAA9257419.1"/>
    </source>
</evidence>
<dbReference type="PANTHER" id="PTHR43157">
    <property type="entry name" value="PHOSPHATIDYLINOSITOL-GLYCAN BIOSYNTHESIS CLASS F PROTEIN-RELATED"/>
    <property type="match status" value="1"/>
</dbReference>
<dbReference type="Pfam" id="PF00106">
    <property type="entry name" value="adh_short"/>
    <property type="match status" value="1"/>
</dbReference>
<accession>A0A6J4IPJ9</accession>
<reference evidence="2" key="1">
    <citation type="submission" date="2020-02" db="EMBL/GenBank/DDBJ databases">
        <authorList>
            <person name="Meier V. D."/>
        </authorList>
    </citation>
    <scope>NUCLEOTIDE SEQUENCE</scope>
    <source>
        <strain evidence="2">AVDCRST_MAG20</strain>
    </source>
</reference>
<dbReference type="Gene3D" id="3.40.50.720">
    <property type="entry name" value="NAD(P)-binding Rossmann-like Domain"/>
    <property type="match status" value="1"/>
</dbReference>
<dbReference type="EMBL" id="CADCSY010000120">
    <property type="protein sequence ID" value="CAA9257419.1"/>
    <property type="molecule type" value="Genomic_DNA"/>
</dbReference>
<dbReference type="GO" id="GO:0016491">
    <property type="term" value="F:oxidoreductase activity"/>
    <property type="evidence" value="ECO:0007669"/>
    <property type="project" value="UniProtKB-KW"/>
</dbReference>
<organism evidence="2">
    <name type="scientific">uncultured Acidimicrobiales bacterium</name>
    <dbReference type="NCBI Taxonomy" id="310071"/>
    <lineage>
        <taxon>Bacteria</taxon>
        <taxon>Bacillati</taxon>
        <taxon>Actinomycetota</taxon>
        <taxon>Acidimicrobiia</taxon>
        <taxon>Acidimicrobiales</taxon>
        <taxon>environmental samples</taxon>
    </lineage>
</organism>
<dbReference type="InterPro" id="IPR036291">
    <property type="entry name" value="NAD(P)-bd_dom_sf"/>
</dbReference>
<dbReference type="NCBIfam" id="NF004846">
    <property type="entry name" value="PRK06197.1"/>
    <property type="match status" value="1"/>
</dbReference>
<evidence type="ECO:0000256" key="1">
    <source>
        <dbReference type="ARBA" id="ARBA00023002"/>
    </source>
</evidence>
<dbReference type="SUPFAM" id="SSF51735">
    <property type="entry name" value="NAD(P)-binding Rossmann-fold domains"/>
    <property type="match status" value="1"/>
</dbReference>
<dbReference type="NCBIfam" id="NF004513">
    <property type="entry name" value="PRK05854.1"/>
    <property type="match status" value="1"/>
</dbReference>
<sequence length="313" mass="32969">MARWSTSDIPDQTGRTVLVTGATSGLGLRSAEALAGRGARVLLAGRNPDKLATSLEQVRGGATGAAPEGVALDLTDLGSVRAAADEIGDRVEHLDVLMNNAGVMAVPKGVTADGFESQLGTNHLGHFALTAHLLPALLHAPVPRVVSTSSIAHRTGRMRWDDLQWERGRYSRWAAYGQSKLANLLFAFELDRRAGRAGTALCSVAAHPGYADTHLQRVGPELEGNRVKEAFFSLGNLLIAQSDAQGALPQLYAATMPDVAGGEYWGPDGPGEVRGHPKRVGASGRATDEADAARLWAVSEELTGVTFDWPAPG</sequence>
<proteinExistence type="predicted"/>
<dbReference type="PANTHER" id="PTHR43157:SF31">
    <property type="entry name" value="PHOSPHATIDYLINOSITOL-GLYCAN BIOSYNTHESIS CLASS F PROTEIN"/>
    <property type="match status" value="1"/>
</dbReference>
<dbReference type="InterPro" id="IPR002347">
    <property type="entry name" value="SDR_fam"/>
</dbReference>
<dbReference type="CDD" id="cd05327">
    <property type="entry name" value="retinol-DH_like_SDR_c_like"/>
    <property type="match status" value="1"/>
</dbReference>
<name>A0A6J4IPJ9_9ACTN</name>
<dbReference type="PRINTS" id="PR00081">
    <property type="entry name" value="GDHRDH"/>
</dbReference>
<dbReference type="AlphaFoldDB" id="A0A6J4IPJ9"/>
<gene>
    <name evidence="2" type="ORF">AVDCRST_MAG20-2741</name>
</gene>
<protein>
    <submittedName>
        <fullName evidence="2">Probable oxidoreductase/Short-chain dehydrogenase</fullName>
    </submittedName>
</protein>
<keyword evidence="1" id="KW-0560">Oxidoreductase</keyword>